<feature type="region of interest" description="Disordered" evidence="8">
    <location>
        <begin position="430"/>
        <end position="458"/>
    </location>
</feature>
<dbReference type="InterPro" id="IPR040112">
    <property type="entry name" value="WetA"/>
</dbReference>
<evidence type="ECO:0000256" key="3">
    <source>
        <dbReference type="ARBA" id="ARBA00022969"/>
    </source>
</evidence>
<keyword evidence="7" id="KW-0183">Conidiation</keyword>
<reference evidence="9" key="1">
    <citation type="journal article" date="2020" name="Stud. Mycol.">
        <title>101 Dothideomycetes genomes: a test case for predicting lifestyles and emergence of pathogens.</title>
        <authorList>
            <person name="Haridas S."/>
            <person name="Albert R."/>
            <person name="Binder M."/>
            <person name="Bloem J."/>
            <person name="Labutti K."/>
            <person name="Salamov A."/>
            <person name="Andreopoulos B."/>
            <person name="Baker S."/>
            <person name="Barry K."/>
            <person name="Bills G."/>
            <person name="Bluhm B."/>
            <person name="Cannon C."/>
            <person name="Castanera R."/>
            <person name="Culley D."/>
            <person name="Daum C."/>
            <person name="Ezra D."/>
            <person name="Gonzalez J."/>
            <person name="Henrissat B."/>
            <person name="Kuo A."/>
            <person name="Liang C."/>
            <person name="Lipzen A."/>
            <person name="Lutzoni F."/>
            <person name="Magnuson J."/>
            <person name="Mondo S."/>
            <person name="Nolan M."/>
            <person name="Ohm R."/>
            <person name="Pangilinan J."/>
            <person name="Park H.-J."/>
            <person name="Ramirez L."/>
            <person name="Alfaro M."/>
            <person name="Sun H."/>
            <person name="Tritt A."/>
            <person name="Yoshinaga Y."/>
            <person name="Zwiers L.-H."/>
            <person name="Turgeon B."/>
            <person name="Goodwin S."/>
            <person name="Spatafora J."/>
            <person name="Crous P."/>
            <person name="Grigoriev I."/>
        </authorList>
    </citation>
    <scope>NUCLEOTIDE SEQUENCE</scope>
    <source>
        <strain evidence="9">CBS 262.69</strain>
    </source>
</reference>
<dbReference type="EMBL" id="ML996689">
    <property type="protein sequence ID" value="KAF2404054.1"/>
    <property type="molecule type" value="Genomic_DNA"/>
</dbReference>
<evidence type="ECO:0000256" key="1">
    <source>
        <dbReference type="ARBA" id="ARBA00008881"/>
    </source>
</evidence>
<feature type="compositionally biased region" description="Polar residues" evidence="8">
    <location>
        <begin position="159"/>
        <end position="177"/>
    </location>
</feature>
<protein>
    <recommendedName>
        <fullName evidence="2">Developmental regulatory protein wetA</fullName>
    </recommendedName>
</protein>
<evidence type="ECO:0000256" key="6">
    <source>
        <dbReference type="ARBA" id="ARBA00023163"/>
    </source>
</evidence>
<comment type="similarity">
    <text evidence="1">Belongs to the wetA family.</text>
</comment>
<proteinExistence type="inferred from homology"/>
<feature type="region of interest" description="Disordered" evidence="8">
    <location>
        <begin position="135"/>
        <end position="214"/>
    </location>
</feature>
<evidence type="ECO:0000256" key="8">
    <source>
        <dbReference type="SAM" id="MobiDB-lite"/>
    </source>
</evidence>
<dbReference type="AlphaFoldDB" id="A0A6G1I798"/>
<dbReference type="OrthoDB" id="2575228at2759"/>
<dbReference type="GO" id="GO:0030435">
    <property type="term" value="P:sporulation resulting in formation of a cellular spore"/>
    <property type="evidence" value="ECO:0007669"/>
    <property type="project" value="UniProtKB-KW"/>
</dbReference>
<dbReference type="PANTHER" id="PTHR22934">
    <property type="entry name" value="PROTEIN ESC1/WETA-RELATED"/>
    <property type="match status" value="1"/>
</dbReference>
<evidence type="ECO:0000256" key="7">
    <source>
        <dbReference type="ARBA" id="ARBA00023321"/>
    </source>
</evidence>
<keyword evidence="5" id="KW-0010">Activator</keyword>
<name>A0A6G1I798_9PEZI</name>
<keyword evidence="4" id="KW-0805">Transcription regulation</keyword>
<feature type="compositionally biased region" description="Polar residues" evidence="8">
    <location>
        <begin position="198"/>
        <end position="208"/>
    </location>
</feature>
<evidence type="ECO:0000313" key="9">
    <source>
        <dbReference type="EMBL" id="KAF2404054.1"/>
    </source>
</evidence>
<dbReference type="Proteomes" id="UP000799640">
    <property type="component" value="Unassembled WGS sequence"/>
</dbReference>
<keyword evidence="10" id="KW-1185">Reference proteome</keyword>
<feature type="compositionally biased region" description="Basic and acidic residues" evidence="8">
    <location>
        <begin position="445"/>
        <end position="458"/>
    </location>
</feature>
<keyword evidence="3" id="KW-0749">Sporulation</keyword>
<dbReference type="GO" id="GO:0048315">
    <property type="term" value="P:conidium formation"/>
    <property type="evidence" value="ECO:0007669"/>
    <property type="project" value="UniProtKB-KW"/>
</dbReference>
<evidence type="ECO:0000256" key="5">
    <source>
        <dbReference type="ARBA" id="ARBA00023159"/>
    </source>
</evidence>
<evidence type="ECO:0000256" key="2">
    <source>
        <dbReference type="ARBA" id="ARBA00015342"/>
    </source>
</evidence>
<organism evidence="9 10">
    <name type="scientific">Trichodelitschia bisporula</name>
    <dbReference type="NCBI Taxonomy" id="703511"/>
    <lineage>
        <taxon>Eukaryota</taxon>
        <taxon>Fungi</taxon>
        <taxon>Dikarya</taxon>
        <taxon>Ascomycota</taxon>
        <taxon>Pezizomycotina</taxon>
        <taxon>Dothideomycetes</taxon>
        <taxon>Dothideomycetes incertae sedis</taxon>
        <taxon>Phaeotrichales</taxon>
        <taxon>Phaeotrichaceae</taxon>
        <taxon>Trichodelitschia</taxon>
    </lineage>
</organism>
<sequence>MPRFTATAKIPQPPNCAGFRGSTWLLFGEWNASASQELPRKTMIRHHPSCPQPSLSQLGEDFTDWTQENIDDLFEYFINPESTRVPFTDGLDQRDQKLAQDLLSFFDADCGEADDKDWDSRLDLLQRPALCADHSSVDYDAHNPPSPSPPQRHPARLPSSPSTSRVRGPQLSLTIRSKPNHRSRAVSARIQKTRKASHSASPKMSSPRKSAPRTPLDHDFAFQQYGFPPYDYMPIPSPGFDRAPLGVDRDDLGPGGLQRPLERPLYLTPPHTNPLPPSAWDTPRSDEDNWMMGGSNPAVTCGAAAENVGLGITASFPPMFSPSPTHPRSSPRVLRTASCDVLRTASCVAASLGAMPPPGVPEMQPAFYRAHPRDRSIAVPIAQAESPPLPRTPHRRTKSGCYTRRKSMGAVEFSQVGFVNFTPEDKRKILNGVAPSGSSKTKARREKEAAEKQRKLSEAARKAVIEAGGDVSLLERKLAAG</sequence>
<evidence type="ECO:0000256" key="4">
    <source>
        <dbReference type="ARBA" id="ARBA00023015"/>
    </source>
</evidence>
<evidence type="ECO:0000313" key="10">
    <source>
        <dbReference type="Proteomes" id="UP000799640"/>
    </source>
</evidence>
<dbReference type="PANTHER" id="PTHR22934:SF25">
    <property type="entry name" value="DEVELOPMENTAL REGULATORY PROTEIN WETA"/>
    <property type="match status" value="1"/>
</dbReference>
<accession>A0A6G1I798</accession>
<keyword evidence="6" id="KW-0804">Transcription</keyword>
<gene>
    <name evidence="9" type="ORF">EJ06DRAFT_304225</name>
</gene>